<name>A0A5A8F335_9BACT</name>
<evidence type="ECO:0000259" key="4">
    <source>
        <dbReference type="PROSITE" id="PS50893"/>
    </source>
</evidence>
<evidence type="ECO:0000256" key="3">
    <source>
        <dbReference type="ARBA" id="ARBA00022840"/>
    </source>
</evidence>
<dbReference type="OrthoDB" id="8716732at2"/>
<dbReference type="InterPro" id="IPR027417">
    <property type="entry name" value="P-loop_NTPase"/>
</dbReference>
<dbReference type="SUPFAM" id="SSF52540">
    <property type="entry name" value="P-loop containing nucleoside triphosphate hydrolases"/>
    <property type="match status" value="1"/>
</dbReference>
<reference evidence="5 6" key="1">
    <citation type="submission" date="2019-06" db="EMBL/GenBank/DDBJ databases">
        <title>Genomic insights into carbon and energy metabolism of Deferribacter autotrophicus revealed new metabolic traits in the phylum Deferribacteres.</title>
        <authorList>
            <person name="Slobodkin A.I."/>
            <person name="Slobodkina G.B."/>
            <person name="Allioux M."/>
            <person name="Alain K."/>
            <person name="Jebbar M."/>
            <person name="Shadrin V."/>
            <person name="Kublanov I.V."/>
            <person name="Toshchakov S.V."/>
            <person name="Bonch-Osmolovskaya E.A."/>
        </authorList>
    </citation>
    <scope>NUCLEOTIDE SEQUENCE [LARGE SCALE GENOMIC DNA]</scope>
    <source>
        <strain evidence="5 6">SL50</strain>
    </source>
</reference>
<dbReference type="EMBL" id="VFJB01000010">
    <property type="protein sequence ID" value="KAA0256855.1"/>
    <property type="molecule type" value="Genomic_DNA"/>
</dbReference>
<feature type="domain" description="ABC transporter" evidence="4">
    <location>
        <begin position="4"/>
        <end position="244"/>
    </location>
</feature>
<dbReference type="GO" id="GO:0016887">
    <property type="term" value="F:ATP hydrolysis activity"/>
    <property type="evidence" value="ECO:0007669"/>
    <property type="project" value="InterPro"/>
</dbReference>
<keyword evidence="3 5" id="KW-0067">ATP-binding</keyword>
<dbReference type="Proteomes" id="UP000322876">
    <property type="component" value="Unassembled WGS sequence"/>
</dbReference>
<dbReference type="RefSeq" id="WP_149267435.1">
    <property type="nucleotide sequence ID" value="NZ_VFJB01000010.1"/>
</dbReference>
<organism evidence="5 6">
    <name type="scientific">Deferribacter autotrophicus</name>
    <dbReference type="NCBI Taxonomy" id="500465"/>
    <lineage>
        <taxon>Bacteria</taxon>
        <taxon>Pseudomonadati</taxon>
        <taxon>Deferribacterota</taxon>
        <taxon>Deferribacteres</taxon>
        <taxon>Deferribacterales</taxon>
        <taxon>Deferribacteraceae</taxon>
        <taxon>Deferribacter</taxon>
    </lineage>
</organism>
<proteinExistence type="predicted"/>
<dbReference type="PANTHER" id="PTHR45772">
    <property type="entry name" value="CONSERVED COMPONENT OF ABC TRANSPORTER FOR NATURAL AMINO ACIDS-RELATED"/>
    <property type="match status" value="1"/>
</dbReference>
<dbReference type="SMART" id="SM00382">
    <property type="entry name" value="AAA"/>
    <property type="match status" value="1"/>
</dbReference>
<dbReference type="Pfam" id="PF00005">
    <property type="entry name" value="ABC_tran"/>
    <property type="match status" value="1"/>
</dbReference>
<dbReference type="AlphaFoldDB" id="A0A5A8F335"/>
<keyword evidence="2" id="KW-0547">Nucleotide-binding</keyword>
<dbReference type="InterPro" id="IPR051120">
    <property type="entry name" value="ABC_AA/LPS_Transport"/>
</dbReference>
<dbReference type="PROSITE" id="PS50893">
    <property type="entry name" value="ABC_TRANSPORTER_2"/>
    <property type="match status" value="1"/>
</dbReference>
<dbReference type="GO" id="GO:0005524">
    <property type="term" value="F:ATP binding"/>
    <property type="evidence" value="ECO:0007669"/>
    <property type="project" value="UniProtKB-KW"/>
</dbReference>
<sequence>MTIIETLNVKKNFSGSVALNDINVVIKKNELIGIIGSNGAGKTTFVNIITGYLKPDHGKVLYKKKDITHYNIEYIVKLGIRRSFQISQLFTSLTVLENMLIAEALLNNEKLAFFKLIKNDDRVQKCIVQLENFGLIDYKDHFVSALPQGVRKLLDICMATLGNSEVIILDEPTSGVAADEKIPLMDRIFQVVSNMNSTCLFIEHDMELIERYSKRVIAFHEGRIIADGHKNEVLKDELVRKYVIG</sequence>
<dbReference type="InterPro" id="IPR003439">
    <property type="entry name" value="ABC_transporter-like_ATP-bd"/>
</dbReference>
<protein>
    <submittedName>
        <fullName evidence="5">ATP-binding cassette domain-containing protein</fullName>
    </submittedName>
</protein>
<accession>A0A5A8F335</accession>
<evidence type="ECO:0000256" key="1">
    <source>
        <dbReference type="ARBA" id="ARBA00022448"/>
    </source>
</evidence>
<gene>
    <name evidence="5" type="ORF">FHQ18_12065</name>
</gene>
<dbReference type="PANTHER" id="PTHR45772:SF9">
    <property type="entry name" value="CONSERVED COMPONENT OF ABC TRANSPORTER FOR NATURAL AMINO ACIDS"/>
    <property type="match status" value="1"/>
</dbReference>
<comment type="caution">
    <text evidence="5">The sequence shown here is derived from an EMBL/GenBank/DDBJ whole genome shotgun (WGS) entry which is preliminary data.</text>
</comment>
<keyword evidence="6" id="KW-1185">Reference proteome</keyword>
<evidence type="ECO:0000313" key="5">
    <source>
        <dbReference type="EMBL" id="KAA0256855.1"/>
    </source>
</evidence>
<dbReference type="InterPro" id="IPR003593">
    <property type="entry name" value="AAA+_ATPase"/>
</dbReference>
<dbReference type="Gene3D" id="3.40.50.300">
    <property type="entry name" value="P-loop containing nucleotide triphosphate hydrolases"/>
    <property type="match status" value="1"/>
</dbReference>
<keyword evidence="1" id="KW-0813">Transport</keyword>
<evidence type="ECO:0000256" key="2">
    <source>
        <dbReference type="ARBA" id="ARBA00022741"/>
    </source>
</evidence>
<evidence type="ECO:0000313" key="6">
    <source>
        <dbReference type="Proteomes" id="UP000322876"/>
    </source>
</evidence>
<dbReference type="GO" id="GO:0005886">
    <property type="term" value="C:plasma membrane"/>
    <property type="evidence" value="ECO:0007669"/>
    <property type="project" value="TreeGrafter"/>
</dbReference>